<dbReference type="RefSeq" id="WP_182842167.1">
    <property type="nucleotide sequence ID" value="NZ_JACJIA010000001.1"/>
</dbReference>
<feature type="domain" description="HAMP" evidence="10">
    <location>
        <begin position="29"/>
        <end position="75"/>
    </location>
</feature>
<dbReference type="SUPFAM" id="SSF52172">
    <property type="entry name" value="CheY-like"/>
    <property type="match status" value="1"/>
</dbReference>
<protein>
    <recommendedName>
        <fullName evidence="3">histidine kinase</fullName>
        <ecNumber evidence="3">2.7.13.3</ecNumber>
    </recommendedName>
</protein>
<dbReference type="CDD" id="cd00082">
    <property type="entry name" value="HisKA"/>
    <property type="match status" value="1"/>
</dbReference>
<dbReference type="InterPro" id="IPR003660">
    <property type="entry name" value="HAMP_dom"/>
</dbReference>
<gene>
    <name evidence="11" type="ORF">HNR61_001399</name>
</gene>
<comment type="subcellular location">
    <subcellularLocation>
        <location evidence="2">Cell membrane</location>
    </subcellularLocation>
</comment>
<dbReference type="PROSITE" id="PS50885">
    <property type="entry name" value="HAMP"/>
    <property type="match status" value="1"/>
</dbReference>
<evidence type="ECO:0000256" key="2">
    <source>
        <dbReference type="ARBA" id="ARBA00004236"/>
    </source>
</evidence>
<dbReference type="InterPro" id="IPR003661">
    <property type="entry name" value="HisK_dim/P_dom"/>
</dbReference>
<evidence type="ECO:0000256" key="6">
    <source>
        <dbReference type="ARBA" id="ARBA00022989"/>
    </source>
</evidence>
<feature type="region of interest" description="Disordered" evidence="8">
    <location>
        <begin position="1"/>
        <end position="22"/>
    </location>
</feature>
<name>A0A7W3LKG9_ACTNM</name>
<feature type="modified residue" description="4-aspartylphosphate" evidence="7">
    <location>
        <position position="401"/>
    </location>
</feature>
<dbReference type="InterPro" id="IPR001789">
    <property type="entry name" value="Sig_transdc_resp-reg_receiver"/>
</dbReference>
<sequence>MTETISRPARTDGAAPAPAAVDTVSERELRRLLAALTAVRDGDFGVRLPQDGGGLPGEIAAVFNGVAGRLSRLTSEVTRVVRESGTGEQAVVPGAPGAWRDLTDSVNAMADTAASGEGGEPLATMGHELRSPLNSVLVLARLLAQDPTRNLTPEQVRYADTIHSAGSDLLRLINDLLDPPRTGTGRTEAGVEPLDPRAVLVLESRERGLLERLARDVEAAPPGGPGPLRVTAVTGADAAMRALAGEGFRCVVLDLDAEDAETFLRRLDAVPDLRALPVLAYHARALPPARERLLRSLARTRPLERLPSLDQLRERITLHLSAEAPHDVPALDPRAAEEPAAPADGGLAGRRVLVVDDDARNVYALASVLELHGAEVVYADNGRAGVETLASTPGIDLVLMDVMMPEMDGYAATAAIRAMPGHADLPIIMVTAKAMPGDRERSLACGASDHVTKPVDAADLLARMRDRLGP</sequence>
<comment type="caution">
    <text evidence="11">The sequence shown here is derived from an EMBL/GenBank/DDBJ whole genome shotgun (WGS) entry which is preliminary data.</text>
</comment>
<evidence type="ECO:0000256" key="7">
    <source>
        <dbReference type="PROSITE-ProRule" id="PRU00169"/>
    </source>
</evidence>
<dbReference type="EMBL" id="JACJIA010000001">
    <property type="protein sequence ID" value="MBA8949801.1"/>
    <property type="molecule type" value="Genomic_DNA"/>
</dbReference>
<dbReference type="InterPro" id="IPR011006">
    <property type="entry name" value="CheY-like_superfamily"/>
</dbReference>
<dbReference type="Pfam" id="PF00072">
    <property type="entry name" value="Response_reg"/>
    <property type="match status" value="1"/>
</dbReference>
<evidence type="ECO:0000313" key="12">
    <source>
        <dbReference type="Proteomes" id="UP000572680"/>
    </source>
</evidence>
<dbReference type="GO" id="GO:0000155">
    <property type="term" value="F:phosphorelay sensor kinase activity"/>
    <property type="evidence" value="ECO:0007669"/>
    <property type="project" value="InterPro"/>
</dbReference>
<reference evidence="11 12" key="1">
    <citation type="submission" date="2020-08" db="EMBL/GenBank/DDBJ databases">
        <title>Genomic Encyclopedia of Type Strains, Phase IV (KMG-IV): sequencing the most valuable type-strain genomes for metagenomic binning, comparative biology and taxonomic classification.</title>
        <authorList>
            <person name="Goeker M."/>
        </authorList>
    </citation>
    <scope>NUCLEOTIDE SEQUENCE [LARGE SCALE GENOMIC DNA]</scope>
    <source>
        <strain evidence="11 12">DSM 44197</strain>
    </source>
</reference>
<dbReference type="AlphaFoldDB" id="A0A7W3LKG9"/>
<dbReference type="GO" id="GO:0005886">
    <property type="term" value="C:plasma membrane"/>
    <property type="evidence" value="ECO:0007669"/>
    <property type="project" value="UniProtKB-SubCell"/>
</dbReference>
<organism evidence="11 12">
    <name type="scientific">Actinomadura namibiensis</name>
    <dbReference type="NCBI Taxonomy" id="182080"/>
    <lineage>
        <taxon>Bacteria</taxon>
        <taxon>Bacillati</taxon>
        <taxon>Actinomycetota</taxon>
        <taxon>Actinomycetes</taxon>
        <taxon>Streptosporangiales</taxon>
        <taxon>Thermomonosporaceae</taxon>
        <taxon>Actinomadura</taxon>
    </lineage>
</organism>
<evidence type="ECO:0000256" key="1">
    <source>
        <dbReference type="ARBA" id="ARBA00000085"/>
    </source>
</evidence>
<feature type="compositionally biased region" description="Low complexity" evidence="8">
    <location>
        <begin position="7"/>
        <end position="22"/>
    </location>
</feature>
<keyword evidence="4 7" id="KW-0597">Phosphoprotein</keyword>
<dbReference type="SUPFAM" id="SSF47384">
    <property type="entry name" value="Homodimeric domain of signal transducing histidine kinase"/>
    <property type="match status" value="1"/>
</dbReference>
<dbReference type="EC" id="2.7.13.3" evidence="3"/>
<dbReference type="PANTHER" id="PTHR45339">
    <property type="entry name" value="HYBRID SIGNAL TRANSDUCTION HISTIDINE KINASE J"/>
    <property type="match status" value="1"/>
</dbReference>
<proteinExistence type="predicted"/>
<keyword evidence="12" id="KW-1185">Reference proteome</keyword>
<keyword evidence="6" id="KW-1133">Transmembrane helix</keyword>
<feature type="domain" description="Response regulatory" evidence="9">
    <location>
        <begin position="351"/>
        <end position="468"/>
    </location>
</feature>
<evidence type="ECO:0000259" key="10">
    <source>
        <dbReference type="PROSITE" id="PS50885"/>
    </source>
</evidence>
<dbReference type="CDD" id="cd17546">
    <property type="entry name" value="REC_hyHK_CKI1_RcsC-like"/>
    <property type="match status" value="1"/>
</dbReference>
<dbReference type="SMART" id="SM00388">
    <property type="entry name" value="HisKA"/>
    <property type="match status" value="1"/>
</dbReference>
<evidence type="ECO:0000256" key="5">
    <source>
        <dbReference type="ARBA" id="ARBA00022692"/>
    </source>
</evidence>
<dbReference type="PANTHER" id="PTHR45339:SF3">
    <property type="entry name" value="HISTIDINE KINASE"/>
    <property type="match status" value="1"/>
</dbReference>
<evidence type="ECO:0000313" key="11">
    <source>
        <dbReference type="EMBL" id="MBA8949801.1"/>
    </source>
</evidence>
<keyword evidence="5" id="KW-0812">Transmembrane</keyword>
<dbReference type="SMART" id="SM00448">
    <property type="entry name" value="REC"/>
    <property type="match status" value="1"/>
</dbReference>
<keyword evidence="6" id="KW-0472">Membrane</keyword>
<evidence type="ECO:0000259" key="9">
    <source>
        <dbReference type="PROSITE" id="PS50110"/>
    </source>
</evidence>
<comment type="catalytic activity">
    <reaction evidence="1">
        <text>ATP + protein L-histidine = ADP + protein N-phospho-L-histidine.</text>
        <dbReference type="EC" id="2.7.13.3"/>
    </reaction>
</comment>
<dbReference type="Proteomes" id="UP000572680">
    <property type="component" value="Unassembled WGS sequence"/>
</dbReference>
<dbReference type="Gene3D" id="1.20.120.1530">
    <property type="match status" value="1"/>
</dbReference>
<dbReference type="Gene3D" id="1.10.287.130">
    <property type="match status" value="1"/>
</dbReference>
<dbReference type="Pfam" id="PF00512">
    <property type="entry name" value="HisKA"/>
    <property type="match status" value="1"/>
</dbReference>
<dbReference type="PROSITE" id="PS50110">
    <property type="entry name" value="RESPONSE_REGULATORY"/>
    <property type="match status" value="1"/>
</dbReference>
<evidence type="ECO:0000256" key="3">
    <source>
        <dbReference type="ARBA" id="ARBA00012438"/>
    </source>
</evidence>
<accession>A0A7W3LKG9</accession>
<evidence type="ECO:0000256" key="4">
    <source>
        <dbReference type="ARBA" id="ARBA00022553"/>
    </source>
</evidence>
<dbReference type="CDD" id="cd06225">
    <property type="entry name" value="HAMP"/>
    <property type="match status" value="1"/>
</dbReference>
<dbReference type="Gene3D" id="3.40.50.2300">
    <property type="match status" value="1"/>
</dbReference>
<dbReference type="InterPro" id="IPR036097">
    <property type="entry name" value="HisK_dim/P_sf"/>
</dbReference>
<evidence type="ECO:0000256" key="8">
    <source>
        <dbReference type="SAM" id="MobiDB-lite"/>
    </source>
</evidence>